<gene>
    <name evidence="2" type="ORF">QBC37DRAFT_266123</name>
</gene>
<evidence type="ECO:0000313" key="3">
    <source>
        <dbReference type="Proteomes" id="UP001301769"/>
    </source>
</evidence>
<sequence length="322" mass="36526">MRLINTTTLQQRNFLGKPPPYAILSHTWGEEEVAFKDFADDEARACLQGWTEVVNCCQLAAADGWEWVWIDTCCSDSAELSEVINSMFRFYEEAHICYAYLADVPLRTRLLTDSDSDSDEEAEVTLYPWALEVENSRYFKRGWTLQELLAPSYLVFLDQEWGRIGTREEFAAEIYRATAIHPRHLVGFRNCSVAVKLSWAAYRKTTRAEDRAYSMLGLLGINMPLLYGEGKKAVIRLQQELIRSYNDEIILAWGSNYGSDESGTLAPSLDDFSYCSALQTAVFDQDRQGFTLSNVGLVLNAEVFQDLESGNSPKFSINLNCT</sequence>
<dbReference type="Pfam" id="PF06985">
    <property type="entry name" value="HET"/>
    <property type="match status" value="1"/>
</dbReference>
<comment type="caution">
    <text evidence="2">The sequence shown here is derived from an EMBL/GenBank/DDBJ whole genome shotgun (WGS) entry which is preliminary data.</text>
</comment>
<dbReference type="PANTHER" id="PTHR10622:SF10">
    <property type="entry name" value="HET DOMAIN-CONTAINING PROTEIN"/>
    <property type="match status" value="1"/>
</dbReference>
<reference evidence="2" key="1">
    <citation type="journal article" date="2023" name="Mol. Phylogenet. Evol.">
        <title>Genome-scale phylogeny and comparative genomics of the fungal order Sordariales.</title>
        <authorList>
            <person name="Hensen N."/>
            <person name="Bonometti L."/>
            <person name="Westerberg I."/>
            <person name="Brannstrom I.O."/>
            <person name="Guillou S."/>
            <person name="Cros-Aarteil S."/>
            <person name="Calhoun S."/>
            <person name="Haridas S."/>
            <person name="Kuo A."/>
            <person name="Mondo S."/>
            <person name="Pangilinan J."/>
            <person name="Riley R."/>
            <person name="LaButti K."/>
            <person name="Andreopoulos B."/>
            <person name="Lipzen A."/>
            <person name="Chen C."/>
            <person name="Yan M."/>
            <person name="Daum C."/>
            <person name="Ng V."/>
            <person name="Clum A."/>
            <person name="Steindorff A."/>
            <person name="Ohm R.A."/>
            <person name="Martin F."/>
            <person name="Silar P."/>
            <person name="Natvig D.O."/>
            <person name="Lalanne C."/>
            <person name="Gautier V."/>
            <person name="Ament-Velasquez S.L."/>
            <person name="Kruys A."/>
            <person name="Hutchinson M.I."/>
            <person name="Powell A.J."/>
            <person name="Barry K."/>
            <person name="Miller A.N."/>
            <person name="Grigoriev I.V."/>
            <person name="Debuchy R."/>
            <person name="Gladieux P."/>
            <person name="Hiltunen Thoren M."/>
            <person name="Johannesson H."/>
        </authorList>
    </citation>
    <scope>NUCLEOTIDE SEQUENCE</scope>
    <source>
        <strain evidence="2">PSN293</strain>
    </source>
</reference>
<protein>
    <submittedName>
        <fullName evidence="2">Heterokaryon incompatibility protein-domain-containing protein</fullName>
    </submittedName>
</protein>
<dbReference type="InterPro" id="IPR010730">
    <property type="entry name" value="HET"/>
</dbReference>
<dbReference type="EMBL" id="MU858417">
    <property type="protein sequence ID" value="KAK4206419.1"/>
    <property type="molecule type" value="Genomic_DNA"/>
</dbReference>
<name>A0AAN6XT55_9PEZI</name>
<keyword evidence="3" id="KW-1185">Reference proteome</keyword>
<evidence type="ECO:0000313" key="2">
    <source>
        <dbReference type="EMBL" id="KAK4206419.1"/>
    </source>
</evidence>
<feature type="non-terminal residue" evidence="2">
    <location>
        <position position="322"/>
    </location>
</feature>
<dbReference type="AlphaFoldDB" id="A0AAN6XT55"/>
<dbReference type="PANTHER" id="PTHR10622">
    <property type="entry name" value="HET DOMAIN-CONTAINING PROTEIN"/>
    <property type="match status" value="1"/>
</dbReference>
<accession>A0AAN6XT55</accession>
<reference evidence="2" key="2">
    <citation type="submission" date="2023-05" db="EMBL/GenBank/DDBJ databases">
        <authorList>
            <consortium name="Lawrence Berkeley National Laboratory"/>
            <person name="Steindorff A."/>
            <person name="Hensen N."/>
            <person name="Bonometti L."/>
            <person name="Westerberg I."/>
            <person name="Brannstrom I.O."/>
            <person name="Guillou S."/>
            <person name="Cros-Aarteil S."/>
            <person name="Calhoun S."/>
            <person name="Haridas S."/>
            <person name="Kuo A."/>
            <person name="Mondo S."/>
            <person name="Pangilinan J."/>
            <person name="Riley R."/>
            <person name="Labutti K."/>
            <person name="Andreopoulos B."/>
            <person name="Lipzen A."/>
            <person name="Chen C."/>
            <person name="Yanf M."/>
            <person name="Daum C."/>
            <person name="Ng V."/>
            <person name="Clum A."/>
            <person name="Ohm R."/>
            <person name="Martin F."/>
            <person name="Silar P."/>
            <person name="Natvig D."/>
            <person name="Lalanne C."/>
            <person name="Gautier V."/>
            <person name="Ament-Velasquez S.L."/>
            <person name="Kruys A."/>
            <person name="Hutchinson M.I."/>
            <person name="Powell A.J."/>
            <person name="Barry K."/>
            <person name="Miller A.N."/>
            <person name="Grigoriev I.V."/>
            <person name="Debuchy R."/>
            <person name="Gladieux P."/>
            <person name="Thoren M.H."/>
            <person name="Johannesson H."/>
        </authorList>
    </citation>
    <scope>NUCLEOTIDE SEQUENCE</scope>
    <source>
        <strain evidence="2">PSN293</strain>
    </source>
</reference>
<dbReference type="Proteomes" id="UP001301769">
    <property type="component" value="Unassembled WGS sequence"/>
</dbReference>
<evidence type="ECO:0000259" key="1">
    <source>
        <dbReference type="Pfam" id="PF06985"/>
    </source>
</evidence>
<organism evidence="2 3">
    <name type="scientific">Rhypophila decipiens</name>
    <dbReference type="NCBI Taxonomy" id="261697"/>
    <lineage>
        <taxon>Eukaryota</taxon>
        <taxon>Fungi</taxon>
        <taxon>Dikarya</taxon>
        <taxon>Ascomycota</taxon>
        <taxon>Pezizomycotina</taxon>
        <taxon>Sordariomycetes</taxon>
        <taxon>Sordariomycetidae</taxon>
        <taxon>Sordariales</taxon>
        <taxon>Naviculisporaceae</taxon>
        <taxon>Rhypophila</taxon>
    </lineage>
</organism>
<proteinExistence type="predicted"/>
<feature type="domain" description="Heterokaryon incompatibility" evidence="1">
    <location>
        <begin position="21"/>
        <end position="147"/>
    </location>
</feature>